<dbReference type="InterPro" id="IPR001296">
    <property type="entry name" value="Glyco_trans_1"/>
</dbReference>
<dbReference type="Pfam" id="PF13439">
    <property type="entry name" value="Glyco_transf_4"/>
    <property type="match status" value="1"/>
</dbReference>
<comment type="caution">
    <text evidence="3">The sequence shown here is derived from an EMBL/GenBank/DDBJ whole genome shotgun (WGS) entry which is preliminary data.</text>
</comment>
<dbReference type="GO" id="GO:0016757">
    <property type="term" value="F:glycosyltransferase activity"/>
    <property type="evidence" value="ECO:0007669"/>
    <property type="project" value="InterPro"/>
</dbReference>
<evidence type="ECO:0000259" key="2">
    <source>
        <dbReference type="Pfam" id="PF13439"/>
    </source>
</evidence>
<dbReference type="InterPro" id="IPR028098">
    <property type="entry name" value="Glyco_trans_4-like_N"/>
</dbReference>
<name>A0A3E0WGT8_9GAMM</name>
<proteinExistence type="predicted"/>
<dbReference type="AlphaFoldDB" id="A0A3E0WGT8"/>
<dbReference type="InterPro" id="IPR050194">
    <property type="entry name" value="Glycosyltransferase_grp1"/>
</dbReference>
<dbReference type="Gene3D" id="3.40.50.2000">
    <property type="entry name" value="Glycogen Phosphorylase B"/>
    <property type="match status" value="2"/>
</dbReference>
<evidence type="ECO:0000313" key="3">
    <source>
        <dbReference type="EMBL" id="RFA32104.1"/>
    </source>
</evidence>
<sequence>MRIAQFIDTMNQGGAEHVVLDLAQALGIEGHEVVVLHFGSPYLKQQCRLLGLTERVVPGHRFYKKTATLPQFAWLFQQYLRHEGIQVLHSHLFGPITGAAPAARMAGIPHIGTLHDVYSITDKPPRIRLLQLASLLGTRLVAVSHDMEQFYRSRARFSPQALRTVYNGVAFPSVRGDRQQLRQNLGLPPHAPVIITVGRLVSLKRQSLLFEAFGQLDDRLEGHFLVVGDGPERERLERMRRTLPQGERIHLLGTRSDVASLLKAADIFCLGSDTEGLSCSVLEAMAAGLPAVVTNVGGNRELVHDDYNGF</sequence>
<protein>
    <recommendedName>
        <fullName evidence="5">Glycosyltransferase</fullName>
    </recommendedName>
</protein>
<dbReference type="RefSeq" id="WP_116303913.1">
    <property type="nucleotide sequence ID" value="NZ_NFZV01000033.1"/>
</dbReference>
<dbReference type="Proteomes" id="UP000256763">
    <property type="component" value="Unassembled WGS sequence"/>
</dbReference>
<reference evidence="4" key="1">
    <citation type="submission" date="2017-05" db="EMBL/GenBank/DDBJ databases">
        <authorList>
            <person name="Sharma S."/>
            <person name="Sidhu C."/>
            <person name="Pinnaka A.K."/>
        </authorList>
    </citation>
    <scope>NUCLEOTIDE SEQUENCE [LARGE SCALE GENOMIC DNA]</scope>
    <source>
        <strain evidence="4">AK93</strain>
    </source>
</reference>
<gene>
    <name evidence="3" type="ORF">CAL65_20430</name>
</gene>
<dbReference type="SUPFAM" id="SSF53756">
    <property type="entry name" value="UDP-Glycosyltransferase/glycogen phosphorylase"/>
    <property type="match status" value="1"/>
</dbReference>
<feature type="domain" description="Glycosyltransferase subfamily 4-like N-terminal" evidence="2">
    <location>
        <begin position="13"/>
        <end position="169"/>
    </location>
</feature>
<keyword evidence="4" id="KW-1185">Reference proteome</keyword>
<dbReference type="OrthoDB" id="258796at2"/>
<organism evidence="3 4">
    <name type="scientific">Alkalilimnicola ehrlichii</name>
    <dbReference type="NCBI Taxonomy" id="351052"/>
    <lineage>
        <taxon>Bacteria</taxon>
        <taxon>Pseudomonadati</taxon>
        <taxon>Pseudomonadota</taxon>
        <taxon>Gammaproteobacteria</taxon>
        <taxon>Chromatiales</taxon>
        <taxon>Ectothiorhodospiraceae</taxon>
        <taxon>Alkalilimnicola</taxon>
    </lineage>
</organism>
<dbReference type="PANTHER" id="PTHR45947">
    <property type="entry name" value="SULFOQUINOVOSYL TRANSFERASE SQD2"/>
    <property type="match status" value="1"/>
</dbReference>
<evidence type="ECO:0008006" key="5">
    <source>
        <dbReference type="Google" id="ProtNLM"/>
    </source>
</evidence>
<feature type="domain" description="Glycosyl transferase family 1" evidence="1">
    <location>
        <begin position="177"/>
        <end position="310"/>
    </location>
</feature>
<evidence type="ECO:0000313" key="4">
    <source>
        <dbReference type="Proteomes" id="UP000256763"/>
    </source>
</evidence>
<dbReference type="Pfam" id="PF00534">
    <property type="entry name" value="Glycos_transf_1"/>
    <property type="match status" value="1"/>
</dbReference>
<dbReference type="PANTHER" id="PTHR45947:SF3">
    <property type="entry name" value="SULFOQUINOVOSYL TRANSFERASE SQD2"/>
    <property type="match status" value="1"/>
</dbReference>
<dbReference type="CDD" id="cd03811">
    <property type="entry name" value="GT4_GT28_WabH-like"/>
    <property type="match status" value="1"/>
</dbReference>
<dbReference type="EMBL" id="NFZW01000034">
    <property type="protein sequence ID" value="RFA32104.1"/>
    <property type="molecule type" value="Genomic_DNA"/>
</dbReference>
<evidence type="ECO:0000259" key="1">
    <source>
        <dbReference type="Pfam" id="PF00534"/>
    </source>
</evidence>
<accession>A0A3E0WGT8</accession>